<evidence type="ECO:0000313" key="7">
    <source>
        <dbReference type="Proteomes" id="UP000324996"/>
    </source>
</evidence>
<dbReference type="FunFam" id="3.20.20.10:FF:000018">
    <property type="entry name" value="Pyridoxal phosphate homeostasis protein"/>
    <property type="match status" value="1"/>
</dbReference>
<keyword evidence="7" id="KW-1185">Reference proteome</keyword>
<comment type="function">
    <text evidence="2">Pyridoxal 5'-phosphate (PLP)-binding protein, which is involved in PLP homeostasis.</text>
</comment>
<dbReference type="InterPro" id="IPR011078">
    <property type="entry name" value="PyrdxlP_homeostasis"/>
</dbReference>
<evidence type="ECO:0000259" key="5">
    <source>
        <dbReference type="Pfam" id="PF01168"/>
    </source>
</evidence>
<evidence type="ECO:0000313" key="6">
    <source>
        <dbReference type="EMBL" id="GER02418.1"/>
    </source>
</evidence>
<name>A0A5A7N2R6_9PROT</name>
<dbReference type="PIRSF" id="PIRSF004848">
    <property type="entry name" value="YBL036c_PLPDEIII"/>
    <property type="match status" value="1"/>
</dbReference>
<dbReference type="RefSeq" id="WP_313977979.1">
    <property type="nucleotide sequence ID" value="NZ_BKCN01000001.1"/>
</dbReference>
<protein>
    <recommendedName>
        <fullName evidence="2">Pyridoxal phosphate homeostasis protein</fullName>
        <shortName evidence="2">PLP homeostasis protein</shortName>
    </recommendedName>
</protein>
<comment type="similarity">
    <text evidence="2 4">Belongs to the pyridoxal phosphate-binding protein YggS/PROSC family.</text>
</comment>
<dbReference type="Gene3D" id="3.20.20.10">
    <property type="entry name" value="Alanine racemase"/>
    <property type="match status" value="1"/>
</dbReference>
<dbReference type="NCBIfam" id="TIGR00044">
    <property type="entry name" value="YggS family pyridoxal phosphate-dependent enzyme"/>
    <property type="match status" value="1"/>
</dbReference>
<reference evidence="6 7" key="1">
    <citation type="submission" date="2019-09" db="EMBL/GenBank/DDBJ databases">
        <title>NBRP : Genome information of microbial organism related human and environment.</title>
        <authorList>
            <person name="Hattori M."/>
            <person name="Oshima K."/>
            <person name="Inaba H."/>
            <person name="Suda W."/>
            <person name="Sakamoto M."/>
            <person name="Iino T."/>
            <person name="Kitahara M."/>
            <person name="Oshida Y."/>
            <person name="Iida T."/>
            <person name="Kudo T."/>
            <person name="Itoh T."/>
            <person name="Ohkuma M."/>
        </authorList>
    </citation>
    <scope>NUCLEOTIDE SEQUENCE [LARGE SCALE GENOMIC DNA]</scope>
    <source>
        <strain evidence="6 7">Q-1</strain>
    </source>
</reference>
<dbReference type="PANTHER" id="PTHR10146">
    <property type="entry name" value="PROLINE SYNTHETASE CO-TRANSCRIBED BACTERIAL HOMOLOG PROTEIN"/>
    <property type="match status" value="1"/>
</dbReference>
<evidence type="ECO:0000256" key="4">
    <source>
        <dbReference type="RuleBase" id="RU004514"/>
    </source>
</evidence>
<evidence type="ECO:0000256" key="1">
    <source>
        <dbReference type="ARBA" id="ARBA00022898"/>
    </source>
</evidence>
<dbReference type="EMBL" id="BKCN01000001">
    <property type="protein sequence ID" value="GER02418.1"/>
    <property type="molecule type" value="Genomic_DNA"/>
</dbReference>
<dbReference type="Proteomes" id="UP000324996">
    <property type="component" value="Unassembled WGS sequence"/>
</dbReference>
<feature type="domain" description="Alanine racemase N-terminal" evidence="5">
    <location>
        <begin position="37"/>
        <end position="230"/>
    </location>
</feature>
<sequence length="231" mass="25352">MMMPKQPYRADDVAGNLADVKARIDAVMMAQGLDRPRPLIIAVSKRQSADHIRRALAAGHRHFGENKVQEAQDKWPALLRDYPDARLHLIGHLQSNKAADAVALFDVIESLDRPKLAHAIAKAMGQHTKQPSLFIQVNTGDEPQKSGVALDELDDFITLCRDDLELPITGLMCLPPVDDDPALHFALLAKLARRHHLPQLSMGMSGDFELAALMGASQVRVGTAIFGPRPD</sequence>
<dbReference type="InterPro" id="IPR029066">
    <property type="entry name" value="PLP-binding_barrel"/>
</dbReference>
<gene>
    <name evidence="6" type="ORF">JCM17846_01000</name>
</gene>
<dbReference type="InterPro" id="IPR001608">
    <property type="entry name" value="Ala_racemase_N"/>
</dbReference>
<comment type="cofactor">
    <cofactor evidence="3">
        <name>pyridoxal 5'-phosphate</name>
        <dbReference type="ChEBI" id="CHEBI:597326"/>
    </cofactor>
</comment>
<comment type="caution">
    <text evidence="6">The sequence shown here is derived from an EMBL/GenBank/DDBJ whole genome shotgun (WGS) entry which is preliminary data.</text>
</comment>
<feature type="modified residue" description="N6-(pyridoxal phosphate)lysine" evidence="2 3">
    <location>
        <position position="45"/>
    </location>
</feature>
<organism evidence="6 7">
    <name type="scientific">Iodidimonas nitroreducens</name>
    <dbReference type="NCBI Taxonomy" id="1236968"/>
    <lineage>
        <taxon>Bacteria</taxon>
        <taxon>Pseudomonadati</taxon>
        <taxon>Pseudomonadota</taxon>
        <taxon>Alphaproteobacteria</taxon>
        <taxon>Iodidimonadales</taxon>
        <taxon>Iodidimonadaceae</taxon>
        <taxon>Iodidimonas</taxon>
    </lineage>
</organism>
<evidence type="ECO:0000256" key="2">
    <source>
        <dbReference type="HAMAP-Rule" id="MF_02087"/>
    </source>
</evidence>
<dbReference type="CDD" id="cd00635">
    <property type="entry name" value="PLPDE_III_YBL036c_like"/>
    <property type="match status" value="1"/>
</dbReference>
<accession>A0A5A7N2R6</accession>
<proteinExistence type="inferred from homology"/>
<dbReference type="GO" id="GO:0030170">
    <property type="term" value="F:pyridoxal phosphate binding"/>
    <property type="evidence" value="ECO:0007669"/>
    <property type="project" value="UniProtKB-UniRule"/>
</dbReference>
<dbReference type="Pfam" id="PF01168">
    <property type="entry name" value="Ala_racemase_N"/>
    <property type="match status" value="1"/>
</dbReference>
<dbReference type="PANTHER" id="PTHR10146:SF14">
    <property type="entry name" value="PYRIDOXAL PHOSPHATE HOMEOSTASIS PROTEIN"/>
    <property type="match status" value="1"/>
</dbReference>
<keyword evidence="1 2" id="KW-0663">Pyridoxal phosphate</keyword>
<dbReference type="HAMAP" id="MF_02087">
    <property type="entry name" value="PLP_homeostasis"/>
    <property type="match status" value="1"/>
</dbReference>
<evidence type="ECO:0000256" key="3">
    <source>
        <dbReference type="PIRSR" id="PIRSR004848-1"/>
    </source>
</evidence>
<dbReference type="SUPFAM" id="SSF51419">
    <property type="entry name" value="PLP-binding barrel"/>
    <property type="match status" value="1"/>
</dbReference>
<dbReference type="AlphaFoldDB" id="A0A5A7N2R6"/>